<comment type="caution">
    <text evidence="2">The sequence shown here is derived from an EMBL/GenBank/DDBJ whole genome shotgun (WGS) entry which is preliminary data.</text>
</comment>
<feature type="region of interest" description="Disordered" evidence="1">
    <location>
        <begin position="48"/>
        <end position="75"/>
    </location>
</feature>
<organism evidence="2">
    <name type="scientific">marine sediment metagenome</name>
    <dbReference type="NCBI Taxonomy" id="412755"/>
    <lineage>
        <taxon>unclassified sequences</taxon>
        <taxon>metagenomes</taxon>
        <taxon>ecological metagenomes</taxon>
    </lineage>
</organism>
<evidence type="ECO:0000256" key="1">
    <source>
        <dbReference type="SAM" id="MobiDB-lite"/>
    </source>
</evidence>
<name>A0A0F9JJW1_9ZZZZ</name>
<protein>
    <submittedName>
        <fullName evidence="2">Uncharacterized protein</fullName>
    </submittedName>
</protein>
<proteinExistence type="predicted"/>
<reference evidence="2" key="1">
    <citation type="journal article" date="2015" name="Nature">
        <title>Complex archaea that bridge the gap between prokaryotes and eukaryotes.</title>
        <authorList>
            <person name="Spang A."/>
            <person name="Saw J.H."/>
            <person name="Jorgensen S.L."/>
            <person name="Zaremba-Niedzwiedzka K."/>
            <person name="Martijn J."/>
            <person name="Lind A.E."/>
            <person name="van Eijk R."/>
            <person name="Schleper C."/>
            <person name="Guy L."/>
            <person name="Ettema T.J."/>
        </authorList>
    </citation>
    <scope>NUCLEOTIDE SEQUENCE</scope>
</reference>
<dbReference type="AlphaFoldDB" id="A0A0F9JJW1"/>
<dbReference type="EMBL" id="LAZR01009912">
    <property type="protein sequence ID" value="KKM69893.1"/>
    <property type="molecule type" value="Genomic_DNA"/>
</dbReference>
<sequence>MTDNEHQDEPELTSDEIDILLSEGLDVIDDMTDMSIAKMSGAGRHAARLAMKDAQAARKRRQYKPHTLHPSDDVL</sequence>
<evidence type="ECO:0000313" key="2">
    <source>
        <dbReference type="EMBL" id="KKM69893.1"/>
    </source>
</evidence>
<gene>
    <name evidence="2" type="ORF">LCGC14_1446140</name>
</gene>
<accession>A0A0F9JJW1</accession>
<feature type="compositionally biased region" description="Basic residues" evidence="1">
    <location>
        <begin position="57"/>
        <end position="67"/>
    </location>
</feature>